<protein>
    <submittedName>
        <fullName evidence="3">Uncharacterized protein</fullName>
    </submittedName>
</protein>
<organism evidence="3 4">
    <name type="scientific">Silvibacterium bohemicum</name>
    <dbReference type="NCBI Taxonomy" id="1577686"/>
    <lineage>
        <taxon>Bacteria</taxon>
        <taxon>Pseudomonadati</taxon>
        <taxon>Acidobacteriota</taxon>
        <taxon>Terriglobia</taxon>
        <taxon>Terriglobales</taxon>
        <taxon>Acidobacteriaceae</taxon>
        <taxon>Silvibacterium</taxon>
    </lineage>
</organism>
<evidence type="ECO:0000313" key="4">
    <source>
        <dbReference type="Proteomes" id="UP000538666"/>
    </source>
</evidence>
<dbReference type="EMBL" id="JACHEK010000002">
    <property type="protein sequence ID" value="MBB6143394.1"/>
    <property type="molecule type" value="Genomic_DNA"/>
</dbReference>
<dbReference type="RefSeq" id="WP_050062276.1">
    <property type="nucleotide sequence ID" value="NZ_JACHEK010000002.1"/>
</dbReference>
<dbReference type="AlphaFoldDB" id="A0A841JZH4"/>
<evidence type="ECO:0000256" key="2">
    <source>
        <dbReference type="SAM" id="SignalP"/>
    </source>
</evidence>
<reference evidence="3 4" key="1">
    <citation type="submission" date="2020-08" db="EMBL/GenBank/DDBJ databases">
        <title>Genomic Encyclopedia of Type Strains, Phase IV (KMG-IV): sequencing the most valuable type-strain genomes for metagenomic binning, comparative biology and taxonomic classification.</title>
        <authorList>
            <person name="Goeker M."/>
        </authorList>
    </citation>
    <scope>NUCLEOTIDE SEQUENCE [LARGE SCALE GENOMIC DNA]</scope>
    <source>
        <strain evidence="3 4">DSM 103733</strain>
    </source>
</reference>
<keyword evidence="2" id="KW-0732">Signal</keyword>
<dbReference type="Proteomes" id="UP000538666">
    <property type="component" value="Unassembled WGS sequence"/>
</dbReference>
<feature type="chain" id="PRO_5032792205" evidence="2">
    <location>
        <begin position="31"/>
        <end position="137"/>
    </location>
</feature>
<comment type="caution">
    <text evidence="3">The sequence shown here is derived from an EMBL/GenBank/DDBJ whole genome shotgun (WGS) entry which is preliminary data.</text>
</comment>
<proteinExistence type="predicted"/>
<feature type="signal peptide" evidence="2">
    <location>
        <begin position="1"/>
        <end position="30"/>
    </location>
</feature>
<keyword evidence="4" id="KW-1185">Reference proteome</keyword>
<accession>A0A841JZH4</accession>
<evidence type="ECO:0000256" key="1">
    <source>
        <dbReference type="SAM" id="MobiDB-lite"/>
    </source>
</evidence>
<sequence>MQIKVADPTLVLAILLAAFAAAFVSPPAEAQYLQQLPNQPAPQVHPVVPGGASQSGTTGIDDDPMAHHMATQLAKSRNAQRQQQLVSDTAKLLELANELKTEVDKSGKDTLSLAVVKKAEEIEKLAKSVRDKMRDAQ</sequence>
<name>A0A841JZH4_9BACT</name>
<evidence type="ECO:0000313" key="3">
    <source>
        <dbReference type="EMBL" id="MBB6143394.1"/>
    </source>
</evidence>
<gene>
    <name evidence="3" type="ORF">HNQ77_001338</name>
</gene>
<feature type="region of interest" description="Disordered" evidence="1">
    <location>
        <begin position="41"/>
        <end position="64"/>
    </location>
</feature>